<feature type="active site" description="Cysteine persulfide intermediate" evidence="4">
    <location>
        <position position="99"/>
    </location>
</feature>
<comment type="subcellular location">
    <subcellularLocation>
        <location evidence="1">Cytoplasm</location>
    </subcellularLocation>
</comment>
<dbReference type="Gene3D" id="3.30.1420.10">
    <property type="match status" value="1"/>
</dbReference>
<dbReference type="EMBL" id="RBIN01000003">
    <property type="protein sequence ID" value="RKR06224.1"/>
    <property type="molecule type" value="Genomic_DNA"/>
</dbReference>
<comment type="caution">
    <text evidence="5">The sequence shown here is derived from an EMBL/GenBank/DDBJ whole genome shotgun (WGS) entry which is preliminary data.</text>
</comment>
<dbReference type="InterPro" id="IPR025526">
    <property type="entry name" value="DsrC-like_dom_sf"/>
</dbReference>
<dbReference type="Gene3D" id="1.10.10.370">
    <property type="entry name" value="DsrC-like protein, C-terminal domain"/>
    <property type="match status" value="1"/>
</dbReference>
<dbReference type="NCBIfam" id="TIGR03342">
    <property type="entry name" value="dsrC_tusE_dsvC"/>
    <property type="match status" value="1"/>
</dbReference>
<evidence type="ECO:0000313" key="6">
    <source>
        <dbReference type="Proteomes" id="UP000281975"/>
    </source>
</evidence>
<keyword evidence="2" id="KW-0963">Cytoplasm</keyword>
<dbReference type="PIRSF" id="PIRSF006223">
    <property type="entry name" value="DsrC_TusE"/>
    <property type="match status" value="1"/>
</dbReference>
<dbReference type="GO" id="GO:0005737">
    <property type="term" value="C:cytoplasm"/>
    <property type="evidence" value="ECO:0007669"/>
    <property type="project" value="UniProtKB-SubCell"/>
</dbReference>
<dbReference type="InterPro" id="IPR007453">
    <property type="entry name" value="DsrC/TusE"/>
</dbReference>
<evidence type="ECO:0000256" key="4">
    <source>
        <dbReference type="PIRSR" id="PIRSR006223-50"/>
    </source>
</evidence>
<comment type="function">
    <text evidence="3">Part of a sulfur-relay system.</text>
</comment>
<organism evidence="5 6">
    <name type="scientific">Kushneria sinocarnis</name>
    <dbReference type="NCBI Taxonomy" id="595502"/>
    <lineage>
        <taxon>Bacteria</taxon>
        <taxon>Pseudomonadati</taxon>
        <taxon>Pseudomonadota</taxon>
        <taxon>Gammaproteobacteria</taxon>
        <taxon>Oceanospirillales</taxon>
        <taxon>Halomonadaceae</taxon>
        <taxon>Kushneria</taxon>
    </lineage>
</organism>
<dbReference type="AlphaFoldDB" id="A0A420WYC0"/>
<dbReference type="PANTHER" id="PTHR37010">
    <property type="entry name" value="SULFURTRANSFERASE TUSE"/>
    <property type="match status" value="1"/>
</dbReference>
<proteinExistence type="inferred from homology"/>
<dbReference type="InterPro" id="IPR043163">
    <property type="entry name" value="DsrC-like_N"/>
</dbReference>
<evidence type="ECO:0000256" key="3">
    <source>
        <dbReference type="PIRNR" id="PIRNR006223"/>
    </source>
</evidence>
<dbReference type="Pfam" id="PF04358">
    <property type="entry name" value="DsrC"/>
    <property type="match status" value="1"/>
</dbReference>
<dbReference type="InterPro" id="IPR042072">
    <property type="entry name" value="DsrC-like_C"/>
</dbReference>
<dbReference type="SUPFAM" id="SSF69721">
    <property type="entry name" value="DsrC, the gamma subunit of dissimilatory sulfite reductase"/>
    <property type="match status" value="1"/>
</dbReference>
<evidence type="ECO:0000256" key="2">
    <source>
        <dbReference type="ARBA" id="ARBA00022490"/>
    </source>
</evidence>
<dbReference type="PANTHER" id="PTHR37010:SF1">
    <property type="entry name" value="SULFURTRANSFERASE TUSE"/>
    <property type="match status" value="1"/>
</dbReference>
<name>A0A420WYC0_9GAMM</name>
<protein>
    <recommendedName>
        <fullName evidence="3">Sulfurtransferase</fullName>
        <ecNumber evidence="3">2.8.1.-</ecNumber>
    </recommendedName>
</protein>
<dbReference type="Proteomes" id="UP000281975">
    <property type="component" value="Unassembled WGS sequence"/>
</dbReference>
<reference evidence="5 6" key="1">
    <citation type="submission" date="2018-10" db="EMBL/GenBank/DDBJ databases">
        <title>Genomic Encyclopedia of Type Strains, Phase IV (KMG-IV): sequencing the most valuable type-strain genomes for metagenomic binning, comparative biology and taxonomic classification.</title>
        <authorList>
            <person name="Goeker M."/>
        </authorList>
    </citation>
    <scope>NUCLEOTIDE SEQUENCE [LARGE SCALE GENOMIC DNA]</scope>
    <source>
        <strain evidence="5 6">DSM 23229</strain>
    </source>
</reference>
<evidence type="ECO:0000256" key="1">
    <source>
        <dbReference type="ARBA" id="ARBA00004496"/>
    </source>
</evidence>
<dbReference type="GO" id="GO:0002143">
    <property type="term" value="P:tRNA wobble position uridine thiolation"/>
    <property type="evidence" value="ECO:0007669"/>
    <property type="project" value="TreeGrafter"/>
</dbReference>
<comment type="similarity">
    <text evidence="3">Belongs to the dsrC/tusE family.</text>
</comment>
<accession>A0A420WYC0</accession>
<dbReference type="GO" id="GO:0097163">
    <property type="term" value="F:sulfur carrier activity"/>
    <property type="evidence" value="ECO:0007669"/>
    <property type="project" value="TreeGrafter"/>
</dbReference>
<evidence type="ECO:0000313" key="5">
    <source>
        <dbReference type="EMBL" id="RKR06224.1"/>
    </source>
</evidence>
<keyword evidence="3" id="KW-0808">Transferase</keyword>
<keyword evidence="6" id="KW-1185">Reference proteome</keyword>
<dbReference type="GO" id="GO:0016740">
    <property type="term" value="F:transferase activity"/>
    <property type="evidence" value="ECO:0007669"/>
    <property type="project" value="UniProtKB-KW"/>
</dbReference>
<gene>
    <name evidence="5" type="ORF">C7446_1161</name>
</gene>
<dbReference type="EC" id="2.8.1.-" evidence="3"/>
<sequence>MLDEEGYLLDPAEWTPAVTRILAEHEGRTLDERHWAIIELVRAFYERYEMAPAMRALVKLVRQSLGEEQGRSVYLMTLFPESPARVVARLAGLPKPTNCL</sequence>